<dbReference type="Proteomes" id="UP000076490">
    <property type="component" value="Unassembled WGS sequence"/>
</dbReference>
<feature type="transmembrane region" description="Helical" evidence="1">
    <location>
        <begin position="89"/>
        <end position="119"/>
    </location>
</feature>
<keyword evidence="1" id="KW-1133">Transmembrane helix</keyword>
<comment type="caution">
    <text evidence="3">The sequence shown here is derived from an EMBL/GenBank/DDBJ whole genome shotgun (WGS) entry which is preliminary data.</text>
</comment>
<dbReference type="InterPro" id="IPR002575">
    <property type="entry name" value="Aminoglycoside_PTrfase"/>
</dbReference>
<evidence type="ECO:0000313" key="4">
    <source>
        <dbReference type="Proteomes" id="UP000076490"/>
    </source>
</evidence>
<name>A0A163ETB5_9BACL</name>
<dbReference type="Pfam" id="PF01636">
    <property type="entry name" value="APH"/>
    <property type="match status" value="1"/>
</dbReference>
<dbReference type="RefSeq" id="WP_063182105.1">
    <property type="nucleotide sequence ID" value="NZ_LQNT01000011.1"/>
</dbReference>
<dbReference type="InterPro" id="IPR011009">
    <property type="entry name" value="Kinase-like_dom_sf"/>
</dbReference>
<feature type="transmembrane region" description="Helical" evidence="1">
    <location>
        <begin position="12"/>
        <end position="29"/>
    </location>
</feature>
<accession>A0A163ETB5</accession>
<evidence type="ECO:0000259" key="2">
    <source>
        <dbReference type="Pfam" id="PF01636"/>
    </source>
</evidence>
<reference evidence="3 4" key="1">
    <citation type="submission" date="2016-01" db="EMBL/GenBank/DDBJ databases">
        <title>Whole genome sequencing of Bhargavaea cecembensis T14.</title>
        <authorList>
            <person name="Hong K.W."/>
        </authorList>
    </citation>
    <scope>NUCLEOTIDE SEQUENCE [LARGE SCALE GENOMIC DNA]</scope>
    <source>
        <strain evidence="3 4">T14</strain>
    </source>
</reference>
<protein>
    <recommendedName>
        <fullName evidence="2">Aminoglycoside phosphotransferase domain-containing protein</fullName>
    </recommendedName>
</protein>
<keyword evidence="1" id="KW-0812">Transmembrane</keyword>
<gene>
    <name evidence="3" type="ORF">AV656_11200</name>
</gene>
<sequence>MASMARPVRNYLPGLLVLAGGLYTVYYYYTYWIRVYGALCIPGYGDPVKVEVTQGIWIRLDTILFPTVFGVILALLGIMLVWKKKFGAAVVALVLSATVINWPAFILIAAGALLGLLFWQKTLLPTIDLPDETMEWVDAEAGLSVLKSFRRLPSDRLIYSFRNEEGGHFVVKETASAQAAEREFKFLNAAADQGLPAPKAIGMAGRFLLMPQIEGFPFLQPLDFEAWTDEIAGILLTTHITQIPDMKAHRPAAEAVIPGWAFERATWERAYRIFREERADAAPVFVHGDFEPANVLFLDGRVTGITGWGHAGSGPAQLDVGRMRVALELIHGGNVADRFLNTYKKLSKDRGFEYSRYWDLLAVYGWLEQGPGSISSHWRRFGMTTLSEDEVMRRLERFVKTLTDKE</sequence>
<keyword evidence="1" id="KW-0472">Membrane</keyword>
<feature type="domain" description="Aminoglycoside phosphotransferase" evidence="2">
    <location>
        <begin position="161"/>
        <end position="348"/>
    </location>
</feature>
<dbReference type="Gene3D" id="3.90.1200.10">
    <property type="match status" value="1"/>
</dbReference>
<dbReference type="EMBL" id="LQNT01000011">
    <property type="protein sequence ID" value="KZE37141.1"/>
    <property type="molecule type" value="Genomic_DNA"/>
</dbReference>
<evidence type="ECO:0000256" key="1">
    <source>
        <dbReference type="SAM" id="Phobius"/>
    </source>
</evidence>
<proteinExistence type="predicted"/>
<feature type="transmembrane region" description="Helical" evidence="1">
    <location>
        <begin position="63"/>
        <end position="82"/>
    </location>
</feature>
<dbReference type="SUPFAM" id="SSF56112">
    <property type="entry name" value="Protein kinase-like (PK-like)"/>
    <property type="match status" value="1"/>
</dbReference>
<organism evidence="3 4">
    <name type="scientific">Bhargavaea cecembensis</name>
    <dbReference type="NCBI Taxonomy" id="394098"/>
    <lineage>
        <taxon>Bacteria</taxon>
        <taxon>Bacillati</taxon>
        <taxon>Bacillota</taxon>
        <taxon>Bacilli</taxon>
        <taxon>Bacillales</taxon>
        <taxon>Caryophanaceae</taxon>
        <taxon>Bhargavaea</taxon>
    </lineage>
</organism>
<dbReference type="AlphaFoldDB" id="A0A163ETB5"/>
<evidence type="ECO:0000313" key="3">
    <source>
        <dbReference type="EMBL" id="KZE37141.1"/>
    </source>
</evidence>